<evidence type="ECO:0000313" key="13">
    <source>
        <dbReference type="Proteomes" id="UP001203136"/>
    </source>
</evidence>
<dbReference type="GO" id="GO:0005886">
    <property type="term" value="C:plasma membrane"/>
    <property type="evidence" value="ECO:0007669"/>
    <property type="project" value="UniProtKB-SubCell"/>
</dbReference>
<keyword evidence="6" id="KW-0547">Nucleotide-binding</keyword>
<name>A0AAW5FB67_CLOSY</name>
<dbReference type="InterPro" id="IPR003439">
    <property type="entry name" value="ABC_transporter-like_ATP-bd"/>
</dbReference>
<dbReference type="GeneID" id="57968289"/>
<evidence type="ECO:0000256" key="2">
    <source>
        <dbReference type="ARBA" id="ARBA00022448"/>
    </source>
</evidence>
<dbReference type="EMBL" id="JAINVB010000002">
    <property type="protein sequence ID" value="MCK0088988.1"/>
    <property type="molecule type" value="Genomic_DNA"/>
</dbReference>
<dbReference type="PROSITE" id="PS50893">
    <property type="entry name" value="ABC_TRANSPORTER_2"/>
    <property type="match status" value="2"/>
</dbReference>
<dbReference type="SMART" id="SM00382">
    <property type="entry name" value="AAA"/>
    <property type="match status" value="2"/>
</dbReference>
<evidence type="ECO:0000256" key="3">
    <source>
        <dbReference type="ARBA" id="ARBA00022475"/>
    </source>
</evidence>
<feature type="domain" description="ABC transporter" evidence="10">
    <location>
        <begin position="3"/>
        <end position="239"/>
    </location>
</feature>
<dbReference type="CDD" id="cd03215">
    <property type="entry name" value="ABC_Carb_Monos_II"/>
    <property type="match status" value="1"/>
</dbReference>
<dbReference type="PROSITE" id="PS00211">
    <property type="entry name" value="ABC_TRANSPORTER_1"/>
    <property type="match status" value="1"/>
</dbReference>
<organism evidence="11 13">
    <name type="scientific">Clostridium symbiosum</name>
    <name type="common">Bacteroides symbiosus</name>
    <dbReference type="NCBI Taxonomy" id="1512"/>
    <lineage>
        <taxon>Bacteria</taxon>
        <taxon>Bacillati</taxon>
        <taxon>Bacillota</taxon>
        <taxon>Clostridia</taxon>
        <taxon>Lachnospirales</taxon>
        <taxon>Lachnospiraceae</taxon>
        <taxon>Otoolea</taxon>
    </lineage>
</organism>
<keyword evidence="8" id="KW-1278">Translocase</keyword>
<keyword evidence="4" id="KW-0762">Sugar transport</keyword>
<dbReference type="InterPro" id="IPR050107">
    <property type="entry name" value="ABC_carbohydrate_import_ATPase"/>
</dbReference>
<dbReference type="Pfam" id="PF00005">
    <property type="entry name" value="ABC_tran"/>
    <property type="match status" value="2"/>
</dbReference>
<dbReference type="GO" id="GO:0016887">
    <property type="term" value="F:ATP hydrolysis activity"/>
    <property type="evidence" value="ECO:0007669"/>
    <property type="project" value="InterPro"/>
</dbReference>
<evidence type="ECO:0000256" key="8">
    <source>
        <dbReference type="ARBA" id="ARBA00022967"/>
    </source>
</evidence>
<reference evidence="11" key="1">
    <citation type="journal article" date="2022" name="Cell Host Microbe">
        <title>Colonization of the live biotherapeutic product VE303 and modulation of the microbiota and metabolites in healthy volunteers.</title>
        <authorList>
            <person name="Dsouza M."/>
            <person name="Menon R."/>
            <person name="Crossette E."/>
            <person name="Bhattarai S.K."/>
            <person name="Schneider J."/>
            <person name="Kim Y.G."/>
            <person name="Reddy S."/>
            <person name="Caballero S."/>
            <person name="Felix C."/>
            <person name="Cornacchione L."/>
            <person name="Hendrickson J."/>
            <person name="Watson A.R."/>
            <person name="Minot S.S."/>
            <person name="Greenfield N."/>
            <person name="Schopf L."/>
            <person name="Szabady R."/>
            <person name="Patarroyo J."/>
            <person name="Smith W."/>
            <person name="Harrison P."/>
            <person name="Kuijper E.J."/>
            <person name="Kelly C.P."/>
            <person name="Olle B."/>
            <person name="Bobilev D."/>
            <person name="Silber J.L."/>
            <person name="Bucci V."/>
            <person name="Roberts B."/>
            <person name="Faith J."/>
            <person name="Norman J.M."/>
        </authorList>
    </citation>
    <scope>NUCLEOTIDE SEQUENCE</scope>
    <source>
        <strain evidence="11">VE303-04</strain>
    </source>
</reference>
<accession>A0AAW5FB67</accession>
<keyword evidence="7 11" id="KW-0067">ATP-binding</keyword>
<comment type="caution">
    <text evidence="11">The sequence shown here is derived from an EMBL/GenBank/DDBJ whole genome shotgun (WGS) entry which is preliminary data.</text>
</comment>
<protein>
    <submittedName>
        <fullName evidence="11">Sugar ABC transporter ATP-binding protein</fullName>
    </submittedName>
</protein>
<dbReference type="AlphaFoldDB" id="A0AAW5FB67"/>
<dbReference type="InterPro" id="IPR017871">
    <property type="entry name" value="ABC_transporter-like_CS"/>
</dbReference>
<gene>
    <name evidence="11" type="ORF">K5I21_24595</name>
    <name evidence="12" type="ORF">PM006_10375</name>
</gene>
<keyword evidence="9" id="KW-0472">Membrane</keyword>
<evidence type="ECO:0000256" key="5">
    <source>
        <dbReference type="ARBA" id="ARBA00022737"/>
    </source>
</evidence>
<dbReference type="CDD" id="cd03216">
    <property type="entry name" value="ABC_Carb_Monos_I"/>
    <property type="match status" value="1"/>
</dbReference>
<dbReference type="PANTHER" id="PTHR43790">
    <property type="entry name" value="CARBOHYDRATE TRANSPORT ATP-BINDING PROTEIN MG119-RELATED"/>
    <property type="match status" value="1"/>
</dbReference>
<feature type="domain" description="ABC transporter" evidence="10">
    <location>
        <begin position="252"/>
        <end position="495"/>
    </location>
</feature>
<sequence length="500" mass="55509">MKLEMQKISKEFGPVLALQNVDFQMGAGEIHGLLGENGAGKTTLMNILSGNFPPTSGKIIIDGNEITNMTPQKSMEMKIRFIHQELNLCNDLKVYENMFLGEELTNKAGVIDKKTEIQRAQEVLDGMNVKIDAMALVSDLETAKKQLVEIAKALLFQSELIIMDEPTTALNNQEIENLFTIMRRLKGQGVSFIYISHKMPEIFTICDKYTVLRDGRFIETGFIKDINEHQATELLIGKTFVNANLKEQQEPCMGEEILMSVKGLTGETFENVSFDLHRGEVIAITGLQGAGSGELATALFGATPSKSGTVETRGGRLNTKSILNVMRHRVAMIPCNRKERGILPDLSIRDNNSMAYFTLLHKKLIIGNKEESSRFEKNRSKMEIKVGSEKDPITSLSGGNQQKVIVGRWLETDADVMIMDNPTQGIDVGAKYAIYKLILELAAQGRGVLVFSTEFPEIYQIADRCIVMYKGKINGSLEREELNEAGVMALSTGTKTEVQV</sequence>
<keyword evidence="3" id="KW-1003">Cell membrane</keyword>
<dbReference type="Gene3D" id="3.40.50.300">
    <property type="entry name" value="P-loop containing nucleotide triphosphate hydrolases"/>
    <property type="match status" value="2"/>
</dbReference>
<evidence type="ECO:0000313" key="11">
    <source>
        <dbReference type="EMBL" id="MCK0088988.1"/>
    </source>
</evidence>
<dbReference type="Proteomes" id="UP001203136">
    <property type="component" value="Unassembled WGS sequence"/>
</dbReference>
<evidence type="ECO:0000313" key="12">
    <source>
        <dbReference type="EMBL" id="MDB2000604.1"/>
    </source>
</evidence>
<dbReference type="Proteomes" id="UP001300871">
    <property type="component" value="Unassembled WGS sequence"/>
</dbReference>
<evidence type="ECO:0000256" key="9">
    <source>
        <dbReference type="ARBA" id="ARBA00023136"/>
    </source>
</evidence>
<dbReference type="RefSeq" id="WP_003498225.1">
    <property type="nucleotide sequence ID" value="NZ_BAABZD010000005.1"/>
</dbReference>
<dbReference type="InterPro" id="IPR003593">
    <property type="entry name" value="AAA+_ATPase"/>
</dbReference>
<proteinExistence type="predicted"/>
<comment type="subcellular location">
    <subcellularLocation>
        <location evidence="1">Cell membrane</location>
        <topology evidence="1">Peripheral membrane protein</topology>
    </subcellularLocation>
</comment>
<evidence type="ECO:0000256" key="6">
    <source>
        <dbReference type="ARBA" id="ARBA00022741"/>
    </source>
</evidence>
<keyword evidence="2" id="KW-0813">Transport</keyword>
<dbReference type="InterPro" id="IPR027417">
    <property type="entry name" value="P-loop_NTPase"/>
</dbReference>
<dbReference type="SUPFAM" id="SSF52540">
    <property type="entry name" value="P-loop containing nucleoside triphosphate hydrolases"/>
    <property type="match status" value="2"/>
</dbReference>
<reference evidence="12" key="2">
    <citation type="submission" date="2023-01" db="EMBL/GenBank/DDBJ databases">
        <title>Human gut microbiome strain richness.</title>
        <authorList>
            <person name="Chen-Liaw A."/>
        </authorList>
    </citation>
    <scope>NUCLEOTIDE SEQUENCE</scope>
    <source>
        <strain evidence="12">B1_m1001713B170214d0_201011</strain>
    </source>
</reference>
<evidence type="ECO:0000256" key="4">
    <source>
        <dbReference type="ARBA" id="ARBA00022597"/>
    </source>
</evidence>
<evidence type="ECO:0000256" key="7">
    <source>
        <dbReference type="ARBA" id="ARBA00022840"/>
    </source>
</evidence>
<dbReference type="EMBL" id="JAQLGM010000022">
    <property type="protein sequence ID" value="MDB2000604.1"/>
    <property type="molecule type" value="Genomic_DNA"/>
</dbReference>
<dbReference type="GO" id="GO:0005524">
    <property type="term" value="F:ATP binding"/>
    <property type="evidence" value="ECO:0007669"/>
    <property type="project" value="UniProtKB-KW"/>
</dbReference>
<dbReference type="PANTHER" id="PTHR43790:SF3">
    <property type="entry name" value="D-ALLOSE IMPORT ATP-BINDING PROTEIN ALSA-RELATED"/>
    <property type="match status" value="1"/>
</dbReference>
<evidence type="ECO:0000256" key="1">
    <source>
        <dbReference type="ARBA" id="ARBA00004202"/>
    </source>
</evidence>
<keyword evidence="5" id="KW-0677">Repeat</keyword>
<evidence type="ECO:0000259" key="10">
    <source>
        <dbReference type="PROSITE" id="PS50893"/>
    </source>
</evidence>
<dbReference type="FunFam" id="3.40.50.300:FF:000127">
    <property type="entry name" value="Ribose import ATP-binding protein RbsA"/>
    <property type="match status" value="1"/>
</dbReference>